<evidence type="ECO:0000256" key="4">
    <source>
        <dbReference type="ARBA" id="ARBA00022840"/>
    </source>
</evidence>
<dbReference type="PROSITE" id="PS50893">
    <property type="entry name" value="ABC_TRANSPORTER_2"/>
    <property type="match status" value="1"/>
</dbReference>
<keyword evidence="2 7" id="KW-0812">Transmembrane</keyword>
<dbReference type="PANTHER" id="PTHR43394:SF1">
    <property type="entry name" value="ATP-BINDING CASSETTE SUB-FAMILY B MEMBER 10, MITOCHONDRIAL"/>
    <property type="match status" value="1"/>
</dbReference>
<dbReference type="PANTHER" id="PTHR43394">
    <property type="entry name" value="ATP-DEPENDENT PERMEASE MDL1, MITOCHONDRIAL"/>
    <property type="match status" value="1"/>
</dbReference>
<evidence type="ECO:0000256" key="7">
    <source>
        <dbReference type="SAM" id="Phobius"/>
    </source>
</evidence>
<evidence type="ECO:0000259" key="9">
    <source>
        <dbReference type="PROSITE" id="PS50929"/>
    </source>
</evidence>
<keyword evidence="4" id="KW-0067">ATP-binding</keyword>
<dbReference type="PROSITE" id="PS00211">
    <property type="entry name" value="ABC_TRANSPORTER_1"/>
    <property type="match status" value="1"/>
</dbReference>
<evidence type="ECO:0000256" key="6">
    <source>
        <dbReference type="ARBA" id="ARBA00023136"/>
    </source>
</evidence>
<evidence type="ECO:0000313" key="11">
    <source>
        <dbReference type="Proteomes" id="UP000177943"/>
    </source>
</evidence>
<reference evidence="10 11" key="1">
    <citation type="journal article" date="2016" name="Nat. Commun.">
        <title>Thousands of microbial genomes shed light on interconnected biogeochemical processes in an aquifer system.</title>
        <authorList>
            <person name="Anantharaman K."/>
            <person name="Brown C.T."/>
            <person name="Hug L.A."/>
            <person name="Sharon I."/>
            <person name="Castelle C.J."/>
            <person name="Probst A.J."/>
            <person name="Thomas B.C."/>
            <person name="Singh A."/>
            <person name="Wilkins M.J."/>
            <person name="Karaoz U."/>
            <person name="Brodie E.L."/>
            <person name="Williams K.H."/>
            <person name="Hubbard S.S."/>
            <person name="Banfield J.F."/>
        </authorList>
    </citation>
    <scope>NUCLEOTIDE SEQUENCE [LARGE SCALE GENOMIC DNA]</scope>
</reference>
<dbReference type="Gene3D" id="1.20.1560.10">
    <property type="entry name" value="ABC transporter type 1, transmembrane domain"/>
    <property type="match status" value="1"/>
</dbReference>
<dbReference type="GO" id="GO:0015421">
    <property type="term" value="F:ABC-type oligopeptide transporter activity"/>
    <property type="evidence" value="ECO:0007669"/>
    <property type="project" value="TreeGrafter"/>
</dbReference>
<feature type="domain" description="ABC transmembrane type-1" evidence="9">
    <location>
        <begin position="101"/>
        <end position="319"/>
    </location>
</feature>
<feature type="transmembrane region" description="Helical" evidence="7">
    <location>
        <begin position="30"/>
        <end position="52"/>
    </location>
</feature>
<gene>
    <name evidence="10" type="ORF">A3D56_01410</name>
</gene>
<dbReference type="Pfam" id="PF00005">
    <property type="entry name" value="ABC_tran"/>
    <property type="match status" value="1"/>
</dbReference>
<dbReference type="GO" id="GO:0005524">
    <property type="term" value="F:ATP binding"/>
    <property type="evidence" value="ECO:0007669"/>
    <property type="project" value="UniProtKB-KW"/>
</dbReference>
<dbReference type="Proteomes" id="UP000177943">
    <property type="component" value="Unassembled WGS sequence"/>
</dbReference>
<protein>
    <recommendedName>
        <fullName evidence="12">ABC transporter domain-containing protein</fullName>
    </recommendedName>
</protein>
<dbReference type="InterPro" id="IPR027417">
    <property type="entry name" value="P-loop_NTPase"/>
</dbReference>
<keyword evidence="3" id="KW-0547">Nucleotide-binding</keyword>
<dbReference type="EMBL" id="MHRP01000004">
    <property type="protein sequence ID" value="OHA27857.1"/>
    <property type="molecule type" value="Genomic_DNA"/>
</dbReference>
<dbReference type="AlphaFoldDB" id="A0A1G2MVH9"/>
<evidence type="ECO:0000256" key="3">
    <source>
        <dbReference type="ARBA" id="ARBA00022741"/>
    </source>
</evidence>
<dbReference type="Gene3D" id="3.40.50.300">
    <property type="entry name" value="P-loop containing nucleotide triphosphate hydrolases"/>
    <property type="match status" value="1"/>
</dbReference>
<evidence type="ECO:0000256" key="5">
    <source>
        <dbReference type="ARBA" id="ARBA00022989"/>
    </source>
</evidence>
<organism evidence="10 11">
    <name type="scientific">Candidatus Taylorbacteria bacterium RIFCSPHIGHO2_02_FULL_45_35</name>
    <dbReference type="NCBI Taxonomy" id="1802311"/>
    <lineage>
        <taxon>Bacteria</taxon>
        <taxon>Candidatus Tayloriibacteriota</taxon>
    </lineage>
</organism>
<dbReference type="InterPro" id="IPR003439">
    <property type="entry name" value="ABC_transporter-like_ATP-bd"/>
</dbReference>
<name>A0A1G2MVH9_9BACT</name>
<accession>A0A1G2MVH9</accession>
<keyword evidence="6 7" id="KW-0472">Membrane</keyword>
<feature type="transmembrane region" description="Helical" evidence="7">
    <location>
        <begin position="175"/>
        <end position="192"/>
    </location>
</feature>
<dbReference type="InterPro" id="IPR036640">
    <property type="entry name" value="ABC1_TM_sf"/>
</dbReference>
<dbReference type="InterPro" id="IPR011527">
    <property type="entry name" value="ABC1_TM_dom"/>
</dbReference>
<proteinExistence type="predicted"/>
<feature type="transmembrane region" description="Helical" evidence="7">
    <location>
        <begin position="72"/>
        <end position="89"/>
    </location>
</feature>
<dbReference type="InterPro" id="IPR039421">
    <property type="entry name" value="Type_1_exporter"/>
</dbReference>
<sequence>MPVNEKEKRNPLFYLFAKMWEYSVGNRKKIGWFVVMFIVARLIDLFCLPILWANIMDVIQKQGIMASSLKTLFGLLVLTFVTDLVFWSFHGPARILERMNAFKARINYRKYLLKGIMTLPVEWHVDHHSGDTNDKVEKGAGALYRFSEGTFTIIYCFVELVGSFAMLVYFSSPAAIIVTAMILVTVWITMRFDRVLLGQYKELNHAENKISEKVLDSITNIMTVIILRVEQRIFKAIVHKLEKPLELFRVNIRLDEFKWFLTNMCCNVMTVLVLGIYFWQHLGTTQGVLVGSVYLLIQYLNKISQLFFRFTEMYGEILQHKSKVMNAEELAKDFKPESFTNHVLPSGWKTFEVKGLDFSYHSDRSGDQHLTDISLSITRGAKIAFVGDSGDGKTTLLKLIRDLYHPRRGNLFVDGKEIKEGFRGIARAIALVPQSPEIFATTIRDNITIGADYDMAFIRRFTDMACFTDVVEKLPKKFDSSIRERGVNLSGGQQQRLALSRGLLTCHDKDIVLLDEPTSSVDMKTEMQIYRNIFRGFEGKVIISSVHRLHLLALFDCIYVFEKGRIIGSGTLAELLRSCPKLATLWQEYMDKRGV</sequence>
<keyword evidence="5 7" id="KW-1133">Transmembrane helix</keyword>
<evidence type="ECO:0000256" key="2">
    <source>
        <dbReference type="ARBA" id="ARBA00022692"/>
    </source>
</evidence>
<dbReference type="SUPFAM" id="SSF52540">
    <property type="entry name" value="P-loop containing nucleoside triphosphate hydrolases"/>
    <property type="match status" value="1"/>
</dbReference>
<dbReference type="InterPro" id="IPR017871">
    <property type="entry name" value="ABC_transporter-like_CS"/>
</dbReference>
<feature type="domain" description="ABC transporter" evidence="8">
    <location>
        <begin position="353"/>
        <end position="588"/>
    </location>
</feature>
<dbReference type="Pfam" id="PF00664">
    <property type="entry name" value="ABC_membrane"/>
    <property type="match status" value="1"/>
</dbReference>
<dbReference type="GO" id="GO:0005886">
    <property type="term" value="C:plasma membrane"/>
    <property type="evidence" value="ECO:0007669"/>
    <property type="project" value="UniProtKB-SubCell"/>
</dbReference>
<dbReference type="SUPFAM" id="SSF90123">
    <property type="entry name" value="ABC transporter transmembrane region"/>
    <property type="match status" value="1"/>
</dbReference>
<evidence type="ECO:0000313" key="10">
    <source>
        <dbReference type="EMBL" id="OHA27857.1"/>
    </source>
</evidence>
<dbReference type="GO" id="GO:0016887">
    <property type="term" value="F:ATP hydrolysis activity"/>
    <property type="evidence" value="ECO:0007669"/>
    <property type="project" value="InterPro"/>
</dbReference>
<comment type="subcellular location">
    <subcellularLocation>
        <location evidence="1">Cell membrane</location>
        <topology evidence="1">Multi-pass membrane protein</topology>
    </subcellularLocation>
</comment>
<evidence type="ECO:0008006" key="12">
    <source>
        <dbReference type="Google" id="ProtNLM"/>
    </source>
</evidence>
<evidence type="ECO:0000256" key="1">
    <source>
        <dbReference type="ARBA" id="ARBA00004651"/>
    </source>
</evidence>
<dbReference type="InterPro" id="IPR003593">
    <property type="entry name" value="AAA+_ATPase"/>
</dbReference>
<comment type="caution">
    <text evidence="10">The sequence shown here is derived from an EMBL/GenBank/DDBJ whole genome shotgun (WGS) entry which is preliminary data.</text>
</comment>
<dbReference type="PROSITE" id="PS50929">
    <property type="entry name" value="ABC_TM1F"/>
    <property type="match status" value="1"/>
</dbReference>
<feature type="transmembrane region" description="Helical" evidence="7">
    <location>
        <begin position="259"/>
        <end position="279"/>
    </location>
</feature>
<dbReference type="SMART" id="SM00382">
    <property type="entry name" value="AAA"/>
    <property type="match status" value="1"/>
</dbReference>
<evidence type="ECO:0000259" key="8">
    <source>
        <dbReference type="PROSITE" id="PS50893"/>
    </source>
</evidence>